<dbReference type="EMBL" id="JAUSUA010000006">
    <property type="protein sequence ID" value="MDQ0208636.1"/>
    <property type="molecule type" value="Genomic_DNA"/>
</dbReference>
<keyword evidence="1" id="KW-0812">Transmembrane</keyword>
<name>A0ABT9YMA8_9BACI</name>
<accession>A0ABT9YMA8</accession>
<keyword evidence="3" id="KW-1185">Reference proteome</keyword>
<evidence type="ECO:0000313" key="2">
    <source>
        <dbReference type="EMBL" id="MDQ0208636.1"/>
    </source>
</evidence>
<sequence>MKWFGIFLSICVISLAAFLFITKSYYFYPALPIENLSARTVIDTFNRSDDEVAQIAELDDYIWYLTESNKEEGFGTSDKNIKQLIQSRGWDFKEKVGSAFFFEKANEELIITTQMWTEQYVLVQAQNKFKEL</sequence>
<keyword evidence="1" id="KW-1133">Transmembrane helix</keyword>
<reference evidence="2 3" key="1">
    <citation type="submission" date="2023-07" db="EMBL/GenBank/DDBJ databases">
        <title>Genomic Encyclopedia of Type Strains, Phase IV (KMG-IV): sequencing the most valuable type-strain genomes for metagenomic binning, comparative biology and taxonomic classification.</title>
        <authorList>
            <person name="Goeker M."/>
        </authorList>
    </citation>
    <scope>NUCLEOTIDE SEQUENCE [LARGE SCALE GENOMIC DNA]</scope>
    <source>
        <strain evidence="2 3">DSM 19154</strain>
    </source>
</reference>
<proteinExistence type="predicted"/>
<dbReference type="RefSeq" id="WP_306984849.1">
    <property type="nucleotide sequence ID" value="NZ_JAUSUA010000006.1"/>
</dbReference>
<comment type="caution">
    <text evidence="2">The sequence shown here is derived from an EMBL/GenBank/DDBJ whole genome shotgun (WGS) entry which is preliminary data.</text>
</comment>
<evidence type="ECO:0000256" key="1">
    <source>
        <dbReference type="SAM" id="Phobius"/>
    </source>
</evidence>
<organism evidence="2 3">
    <name type="scientific">Alkalicoccobacillus murimartini</name>
    <dbReference type="NCBI Taxonomy" id="171685"/>
    <lineage>
        <taxon>Bacteria</taxon>
        <taxon>Bacillati</taxon>
        <taxon>Bacillota</taxon>
        <taxon>Bacilli</taxon>
        <taxon>Bacillales</taxon>
        <taxon>Bacillaceae</taxon>
        <taxon>Alkalicoccobacillus</taxon>
    </lineage>
</organism>
<protein>
    <submittedName>
        <fullName evidence="2">Uncharacterized protein</fullName>
    </submittedName>
</protein>
<gene>
    <name evidence="2" type="ORF">J2S05_003448</name>
</gene>
<evidence type="ECO:0000313" key="3">
    <source>
        <dbReference type="Proteomes" id="UP001225034"/>
    </source>
</evidence>
<feature type="transmembrane region" description="Helical" evidence="1">
    <location>
        <begin position="6"/>
        <end position="28"/>
    </location>
</feature>
<keyword evidence="1" id="KW-0472">Membrane</keyword>
<dbReference type="Proteomes" id="UP001225034">
    <property type="component" value="Unassembled WGS sequence"/>
</dbReference>